<name>A0A8S1DPG4_9INSE</name>
<feature type="transmembrane region" description="Helical" evidence="1">
    <location>
        <begin position="21"/>
        <end position="41"/>
    </location>
</feature>
<organism evidence="2 3">
    <name type="scientific">Cloeon dipterum</name>
    <dbReference type="NCBI Taxonomy" id="197152"/>
    <lineage>
        <taxon>Eukaryota</taxon>
        <taxon>Metazoa</taxon>
        <taxon>Ecdysozoa</taxon>
        <taxon>Arthropoda</taxon>
        <taxon>Hexapoda</taxon>
        <taxon>Insecta</taxon>
        <taxon>Pterygota</taxon>
        <taxon>Palaeoptera</taxon>
        <taxon>Ephemeroptera</taxon>
        <taxon>Pisciforma</taxon>
        <taxon>Baetidae</taxon>
        <taxon>Cloeon</taxon>
    </lineage>
</organism>
<protein>
    <recommendedName>
        <fullName evidence="4">Transmembrane protein</fullName>
    </recommendedName>
</protein>
<sequence length="164" mass="18823">MSDAEESIIERYERAKRNLDLISGVCFLICLIVCPTLYFIFGGFVFILFLPVFLLLIIEILATLALMVMKSRALKRLANVRSMEESRTQSEYPAETNEPKKMPKRISGIVTIPQHEHALQLAQIHYAYPPPRYDQLQRPPPYQMVILSAPVSSVQPQENSNLRF</sequence>
<keyword evidence="1" id="KW-0472">Membrane</keyword>
<proteinExistence type="predicted"/>
<evidence type="ECO:0008006" key="4">
    <source>
        <dbReference type="Google" id="ProtNLM"/>
    </source>
</evidence>
<keyword evidence="1" id="KW-0812">Transmembrane</keyword>
<keyword evidence="1" id="KW-1133">Transmembrane helix</keyword>
<dbReference type="AlphaFoldDB" id="A0A8S1DPG4"/>
<accession>A0A8S1DPG4</accession>
<evidence type="ECO:0000256" key="1">
    <source>
        <dbReference type="SAM" id="Phobius"/>
    </source>
</evidence>
<comment type="caution">
    <text evidence="2">The sequence shown here is derived from an EMBL/GenBank/DDBJ whole genome shotgun (WGS) entry which is preliminary data.</text>
</comment>
<evidence type="ECO:0000313" key="3">
    <source>
        <dbReference type="Proteomes" id="UP000494165"/>
    </source>
</evidence>
<evidence type="ECO:0000313" key="2">
    <source>
        <dbReference type="EMBL" id="CAB3381999.1"/>
    </source>
</evidence>
<gene>
    <name evidence="2" type="ORF">CLODIP_2_CD01065</name>
</gene>
<keyword evidence="3" id="KW-1185">Reference proteome</keyword>
<reference evidence="2 3" key="1">
    <citation type="submission" date="2020-04" db="EMBL/GenBank/DDBJ databases">
        <authorList>
            <person name="Alioto T."/>
            <person name="Alioto T."/>
            <person name="Gomez Garrido J."/>
        </authorList>
    </citation>
    <scope>NUCLEOTIDE SEQUENCE [LARGE SCALE GENOMIC DNA]</scope>
</reference>
<feature type="transmembrane region" description="Helical" evidence="1">
    <location>
        <begin position="47"/>
        <end position="69"/>
    </location>
</feature>
<dbReference type="EMBL" id="CADEPI010000254">
    <property type="protein sequence ID" value="CAB3381999.1"/>
    <property type="molecule type" value="Genomic_DNA"/>
</dbReference>
<dbReference type="Proteomes" id="UP000494165">
    <property type="component" value="Unassembled WGS sequence"/>
</dbReference>